<feature type="region of interest" description="Disordered" evidence="1">
    <location>
        <begin position="83"/>
        <end position="104"/>
    </location>
</feature>
<comment type="caution">
    <text evidence="3">The sequence shown here is derived from an EMBL/GenBank/DDBJ whole genome shotgun (WGS) entry which is preliminary data.</text>
</comment>
<organism evidence="3 4">
    <name type="scientific">Xanthobacter agilis</name>
    <dbReference type="NCBI Taxonomy" id="47492"/>
    <lineage>
        <taxon>Bacteria</taxon>
        <taxon>Pseudomonadati</taxon>
        <taxon>Pseudomonadota</taxon>
        <taxon>Alphaproteobacteria</taxon>
        <taxon>Hyphomicrobiales</taxon>
        <taxon>Xanthobacteraceae</taxon>
        <taxon>Xanthobacter</taxon>
    </lineage>
</organism>
<evidence type="ECO:0008006" key="5">
    <source>
        <dbReference type="Google" id="ProtNLM"/>
    </source>
</evidence>
<keyword evidence="2" id="KW-1133">Transmembrane helix</keyword>
<evidence type="ECO:0000313" key="4">
    <source>
        <dbReference type="Proteomes" id="UP001241747"/>
    </source>
</evidence>
<sequence length="104" mass="10685">MDISIILPLLVALVPIALFFALVRHRQSAATRRPVEEVAEPPADFGLNRDTDSEHPAPASESSDTSAAAAAAAGGALVIGYGVSHRSDDSGDRAASGDSRSTKS</sequence>
<dbReference type="EMBL" id="JAUSVY010000003">
    <property type="protein sequence ID" value="MDQ0504587.1"/>
    <property type="molecule type" value="Genomic_DNA"/>
</dbReference>
<feature type="region of interest" description="Disordered" evidence="1">
    <location>
        <begin position="30"/>
        <end position="68"/>
    </location>
</feature>
<feature type="compositionally biased region" description="Low complexity" evidence="1">
    <location>
        <begin position="93"/>
        <end position="104"/>
    </location>
</feature>
<dbReference type="Proteomes" id="UP001241747">
    <property type="component" value="Unassembled WGS sequence"/>
</dbReference>
<evidence type="ECO:0000256" key="1">
    <source>
        <dbReference type="SAM" id="MobiDB-lite"/>
    </source>
</evidence>
<name>A0ABU0LBV9_XANAG</name>
<proteinExistence type="predicted"/>
<reference evidence="3 4" key="1">
    <citation type="submission" date="2023-07" db="EMBL/GenBank/DDBJ databases">
        <title>Genomic Encyclopedia of Type Strains, Phase IV (KMG-IV): sequencing the most valuable type-strain genomes for metagenomic binning, comparative biology and taxonomic classification.</title>
        <authorList>
            <person name="Goeker M."/>
        </authorList>
    </citation>
    <scope>NUCLEOTIDE SEQUENCE [LARGE SCALE GENOMIC DNA]</scope>
    <source>
        <strain evidence="3 4">DSM 3770</strain>
    </source>
</reference>
<evidence type="ECO:0000256" key="2">
    <source>
        <dbReference type="SAM" id="Phobius"/>
    </source>
</evidence>
<feature type="transmembrane region" description="Helical" evidence="2">
    <location>
        <begin position="6"/>
        <end position="23"/>
    </location>
</feature>
<protein>
    <recommendedName>
        <fullName evidence="5">Secreted protein</fullName>
    </recommendedName>
</protein>
<accession>A0ABU0LBV9</accession>
<evidence type="ECO:0000313" key="3">
    <source>
        <dbReference type="EMBL" id="MDQ0504587.1"/>
    </source>
</evidence>
<gene>
    <name evidence="3" type="ORF">QOZ94_001369</name>
</gene>
<keyword evidence="2" id="KW-0472">Membrane</keyword>
<dbReference type="RefSeq" id="WP_237347150.1">
    <property type="nucleotide sequence ID" value="NZ_JABWGX010000029.1"/>
</dbReference>
<keyword evidence="2" id="KW-0812">Transmembrane</keyword>
<keyword evidence="4" id="KW-1185">Reference proteome</keyword>